<proteinExistence type="predicted"/>
<organism evidence="1 2">
    <name type="scientific">Amphibacillus indicireducens</name>
    <dbReference type="NCBI Taxonomy" id="1076330"/>
    <lineage>
        <taxon>Bacteria</taxon>
        <taxon>Bacillati</taxon>
        <taxon>Bacillota</taxon>
        <taxon>Bacilli</taxon>
        <taxon>Bacillales</taxon>
        <taxon>Bacillaceae</taxon>
        <taxon>Amphibacillus</taxon>
    </lineage>
</organism>
<dbReference type="RefSeq" id="WP_344913550.1">
    <property type="nucleotide sequence ID" value="NZ_BAABDL010000135.1"/>
</dbReference>
<dbReference type="Gene3D" id="3.40.50.150">
    <property type="entry name" value="Vaccinia Virus protein VP39"/>
    <property type="match status" value="1"/>
</dbReference>
<dbReference type="SUPFAM" id="SSF53335">
    <property type="entry name" value="S-adenosyl-L-methionine-dependent methyltransferases"/>
    <property type="match status" value="1"/>
</dbReference>
<dbReference type="PANTHER" id="PTHR38451">
    <property type="entry name" value="TRNA (ADENINE(22)-N(1))-METHYLTRANSFERASE"/>
    <property type="match status" value="1"/>
</dbReference>
<dbReference type="Pfam" id="PF04816">
    <property type="entry name" value="TrmK"/>
    <property type="match status" value="1"/>
</dbReference>
<evidence type="ECO:0000313" key="2">
    <source>
        <dbReference type="Proteomes" id="UP001501734"/>
    </source>
</evidence>
<comment type="caution">
    <text evidence="1">The sequence shown here is derived from an EMBL/GenBank/DDBJ whole genome shotgun (WGS) entry which is preliminary data.</text>
</comment>
<dbReference type="Gene3D" id="1.10.287.1890">
    <property type="match status" value="1"/>
</dbReference>
<sequence length="235" mass="26793">MTKQLILSNRLKLITKFLPKGATFADIGSDHAYLPISVCLSDPTAKAIAGELNHGPFQAAKDHVKKYQLTDQISVKKGDGLDVIRNDKVSQVVIAGMGGGLIQSILERGKDTLLNVERLILQPNVDSQYLREWLEKNNYNLVDEAILAEDGHIYEVLVADQARDHQVNQLTKQEKLFGPFLLKSRNQAFITKWERERDNYRRIIKQMGQAKQPDQKKINDYIEQLGWIERVLNDD</sequence>
<dbReference type="InterPro" id="IPR029063">
    <property type="entry name" value="SAM-dependent_MTases_sf"/>
</dbReference>
<name>A0ABP7W1H4_9BACI</name>
<accession>A0ABP7W1H4</accession>
<dbReference type="Proteomes" id="UP001501734">
    <property type="component" value="Unassembled WGS sequence"/>
</dbReference>
<protein>
    <submittedName>
        <fullName evidence="1">tRNA (Adenine(22)-N(1))-methyltransferase TrmK</fullName>
    </submittedName>
</protein>
<evidence type="ECO:0000313" key="1">
    <source>
        <dbReference type="EMBL" id="GAA4078824.1"/>
    </source>
</evidence>
<dbReference type="EMBL" id="BAABDL010000135">
    <property type="protein sequence ID" value="GAA4078824.1"/>
    <property type="molecule type" value="Genomic_DNA"/>
</dbReference>
<dbReference type="PIRSF" id="PIRSF018637">
    <property type="entry name" value="TrmK"/>
    <property type="match status" value="1"/>
</dbReference>
<dbReference type="PANTHER" id="PTHR38451:SF1">
    <property type="entry name" value="TRNA (ADENINE(22)-N(1))-METHYLTRANSFERASE"/>
    <property type="match status" value="1"/>
</dbReference>
<dbReference type="InterPro" id="IPR006901">
    <property type="entry name" value="TrmK"/>
</dbReference>
<gene>
    <name evidence="1" type="ORF">GCM10022410_23990</name>
</gene>
<reference evidence="2" key="1">
    <citation type="journal article" date="2019" name="Int. J. Syst. Evol. Microbiol.">
        <title>The Global Catalogue of Microorganisms (GCM) 10K type strain sequencing project: providing services to taxonomists for standard genome sequencing and annotation.</title>
        <authorList>
            <consortium name="The Broad Institute Genomics Platform"/>
            <consortium name="The Broad Institute Genome Sequencing Center for Infectious Disease"/>
            <person name="Wu L."/>
            <person name="Ma J."/>
        </authorList>
    </citation>
    <scope>NUCLEOTIDE SEQUENCE [LARGE SCALE GENOMIC DNA]</scope>
    <source>
        <strain evidence="2">JCM 17250</strain>
    </source>
</reference>
<keyword evidence="2" id="KW-1185">Reference proteome</keyword>